<dbReference type="RefSeq" id="WP_218890181.1">
    <property type="nucleotide sequence ID" value="NZ_BAABHP010000017.1"/>
</dbReference>
<evidence type="ECO:0000256" key="3">
    <source>
        <dbReference type="ARBA" id="ARBA00023163"/>
    </source>
</evidence>
<dbReference type="SMART" id="SM00342">
    <property type="entry name" value="HTH_ARAC"/>
    <property type="match status" value="1"/>
</dbReference>
<evidence type="ECO:0000256" key="2">
    <source>
        <dbReference type="ARBA" id="ARBA00023125"/>
    </source>
</evidence>
<dbReference type="Proteomes" id="UP000535890">
    <property type="component" value="Unassembled WGS sequence"/>
</dbReference>
<reference evidence="5 6" key="1">
    <citation type="submission" date="2020-07" db="EMBL/GenBank/DDBJ databases">
        <title>Sequencing the genomes of 1000 actinobacteria strains.</title>
        <authorList>
            <person name="Klenk H.-P."/>
        </authorList>
    </citation>
    <scope>NUCLEOTIDE SEQUENCE [LARGE SCALE GENOMIC DNA]</scope>
    <source>
        <strain evidence="5 6">DSM 45772</strain>
    </source>
</reference>
<dbReference type="InterPro" id="IPR050204">
    <property type="entry name" value="AraC_XylS_family_regulators"/>
</dbReference>
<sequence length="257" mass="26990">MSAVEGLLGAIRVVDPELVVEEPSGRATLVTGRRRSLLAVARGRLRLRGLELGPGDALLLHDGGSVPVVAEGPTTMVVARFALQGAAPRLLALPDEVLAPADSEFCRLLIERVADQAGTVGSPGDVVSARLLDWLVVETVRDVLVARGSGEVADAGVVRALAAVHADPARAWTVATLADHAGVSRAAFARRFSDVVGTSPLAYVREHRLALAEHALLTEPEVTVAAVARRVGYANPFSFSTAFRRHRGVAPSEVRAS</sequence>
<dbReference type="AlphaFoldDB" id="A0A7Y9DUP5"/>
<dbReference type="InterPro" id="IPR020449">
    <property type="entry name" value="Tscrpt_reg_AraC-type_HTH"/>
</dbReference>
<comment type="caution">
    <text evidence="5">The sequence shown here is derived from an EMBL/GenBank/DDBJ whole genome shotgun (WGS) entry which is preliminary data.</text>
</comment>
<dbReference type="PANTHER" id="PTHR46796:SF13">
    <property type="entry name" value="HTH-TYPE TRANSCRIPTIONAL ACTIVATOR RHAS"/>
    <property type="match status" value="1"/>
</dbReference>
<keyword evidence="1" id="KW-0805">Transcription regulation</keyword>
<dbReference type="SUPFAM" id="SSF46689">
    <property type="entry name" value="Homeodomain-like"/>
    <property type="match status" value="2"/>
</dbReference>
<evidence type="ECO:0000256" key="1">
    <source>
        <dbReference type="ARBA" id="ARBA00023015"/>
    </source>
</evidence>
<dbReference type="GO" id="GO:0043565">
    <property type="term" value="F:sequence-specific DNA binding"/>
    <property type="evidence" value="ECO:0007669"/>
    <property type="project" value="InterPro"/>
</dbReference>
<evidence type="ECO:0000313" key="5">
    <source>
        <dbReference type="EMBL" id="NYD35744.1"/>
    </source>
</evidence>
<proteinExistence type="predicted"/>
<dbReference type="PROSITE" id="PS00041">
    <property type="entry name" value="HTH_ARAC_FAMILY_1"/>
    <property type="match status" value="1"/>
</dbReference>
<keyword evidence="2 5" id="KW-0238">DNA-binding</keyword>
<protein>
    <submittedName>
        <fullName evidence="5">AraC-like DNA-binding protein</fullName>
    </submittedName>
</protein>
<feature type="domain" description="HTH araC/xylS-type" evidence="4">
    <location>
        <begin position="158"/>
        <end position="257"/>
    </location>
</feature>
<keyword evidence="6" id="KW-1185">Reference proteome</keyword>
<evidence type="ECO:0000259" key="4">
    <source>
        <dbReference type="PROSITE" id="PS01124"/>
    </source>
</evidence>
<dbReference type="EMBL" id="JACCBN010000001">
    <property type="protein sequence ID" value="NYD35744.1"/>
    <property type="molecule type" value="Genomic_DNA"/>
</dbReference>
<dbReference type="InterPro" id="IPR018060">
    <property type="entry name" value="HTH_AraC"/>
</dbReference>
<dbReference type="PANTHER" id="PTHR46796">
    <property type="entry name" value="HTH-TYPE TRANSCRIPTIONAL ACTIVATOR RHAS-RELATED"/>
    <property type="match status" value="1"/>
</dbReference>
<organism evidence="5 6">
    <name type="scientific">Actinomycetospora corticicola</name>
    <dbReference type="NCBI Taxonomy" id="663602"/>
    <lineage>
        <taxon>Bacteria</taxon>
        <taxon>Bacillati</taxon>
        <taxon>Actinomycetota</taxon>
        <taxon>Actinomycetes</taxon>
        <taxon>Pseudonocardiales</taxon>
        <taxon>Pseudonocardiaceae</taxon>
        <taxon>Actinomycetospora</taxon>
    </lineage>
</organism>
<dbReference type="Gene3D" id="1.10.10.60">
    <property type="entry name" value="Homeodomain-like"/>
    <property type="match status" value="1"/>
</dbReference>
<evidence type="ECO:0000313" key="6">
    <source>
        <dbReference type="Proteomes" id="UP000535890"/>
    </source>
</evidence>
<dbReference type="InterPro" id="IPR009057">
    <property type="entry name" value="Homeodomain-like_sf"/>
</dbReference>
<dbReference type="PRINTS" id="PR00032">
    <property type="entry name" value="HTHARAC"/>
</dbReference>
<dbReference type="GO" id="GO:0003700">
    <property type="term" value="F:DNA-binding transcription factor activity"/>
    <property type="evidence" value="ECO:0007669"/>
    <property type="project" value="InterPro"/>
</dbReference>
<dbReference type="InterPro" id="IPR018062">
    <property type="entry name" value="HTH_AraC-typ_CS"/>
</dbReference>
<dbReference type="Pfam" id="PF12833">
    <property type="entry name" value="HTH_18"/>
    <property type="match status" value="1"/>
</dbReference>
<name>A0A7Y9DUP5_9PSEU</name>
<dbReference type="PROSITE" id="PS01124">
    <property type="entry name" value="HTH_ARAC_FAMILY_2"/>
    <property type="match status" value="1"/>
</dbReference>
<accession>A0A7Y9DUP5</accession>
<keyword evidence="3" id="KW-0804">Transcription</keyword>
<gene>
    <name evidence="5" type="ORF">BJ983_001846</name>
</gene>